<dbReference type="InterPro" id="IPR011008">
    <property type="entry name" value="Dimeric_a/b-barrel"/>
</dbReference>
<accession>A0ABT2YHB5</accession>
<dbReference type="Pfam" id="PF07045">
    <property type="entry name" value="DUF1330"/>
    <property type="match status" value="1"/>
</dbReference>
<feature type="domain" description="DUF1330" evidence="1">
    <location>
        <begin position="3"/>
        <end position="92"/>
    </location>
</feature>
<gene>
    <name evidence="2" type="ORF">LNV07_14825</name>
</gene>
<dbReference type="InterPro" id="IPR010753">
    <property type="entry name" value="DUF1330"/>
</dbReference>
<comment type="caution">
    <text evidence="2">The sequence shown here is derived from an EMBL/GenBank/DDBJ whole genome shotgun (WGS) entry which is preliminary data.</text>
</comment>
<dbReference type="PANTHER" id="PTHR41521:SF4">
    <property type="entry name" value="BLR0684 PROTEIN"/>
    <property type="match status" value="1"/>
</dbReference>
<dbReference type="PANTHER" id="PTHR41521">
    <property type="match status" value="1"/>
</dbReference>
<sequence>MRAFITVDFTPTDKEELQKYGAAVPATLAQFSGAYLVKGPAEQLLGDSGFQMQVILAFPSKEQALAWYHSPEYQALVPVRDAAMRSQFRLVGAVHSHPVEPELP</sequence>
<evidence type="ECO:0000259" key="1">
    <source>
        <dbReference type="Pfam" id="PF07045"/>
    </source>
</evidence>
<name>A0ABT2YHB5_9BURK</name>
<evidence type="ECO:0000313" key="3">
    <source>
        <dbReference type="Proteomes" id="UP001209701"/>
    </source>
</evidence>
<protein>
    <submittedName>
        <fullName evidence="2">DUF1330 domain-containing protein</fullName>
    </submittedName>
</protein>
<dbReference type="Gene3D" id="3.30.70.100">
    <property type="match status" value="1"/>
</dbReference>
<dbReference type="Proteomes" id="UP001209701">
    <property type="component" value="Unassembled WGS sequence"/>
</dbReference>
<keyword evidence="3" id="KW-1185">Reference proteome</keyword>
<organism evidence="2 3">
    <name type="scientific">Roseateles oligotrophus</name>
    <dbReference type="NCBI Taxonomy" id="1769250"/>
    <lineage>
        <taxon>Bacteria</taxon>
        <taxon>Pseudomonadati</taxon>
        <taxon>Pseudomonadota</taxon>
        <taxon>Betaproteobacteria</taxon>
        <taxon>Burkholderiales</taxon>
        <taxon>Sphaerotilaceae</taxon>
        <taxon>Roseateles</taxon>
    </lineage>
</organism>
<proteinExistence type="predicted"/>
<reference evidence="2 3" key="1">
    <citation type="submission" date="2021-11" db="EMBL/GenBank/DDBJ databases">
        <authorList>
            <person name="Liang Q."/>
            <person name="Mou H."/>
            <person name="Liu Z."/>
        </authorList>
    </citation>
    <scope>NUCLEOTIDE SEQUENCE [LARGE SCALE GENOMIC DNA]</scope>
    <source>
        <strain evidence="2 3">CHU3</strain>
    </source>
</reference>
<dbReference type="EMBL" id="JAJIRN010000006">
    <property type="protein sequence ID" value="MCV2369355.1"/>
    <property type="molecule type" value="Genomic_DNA"/>
</dbReference>
<dbReference type="SUPFAM" id="SSF54909">
    <property type="entry name" value="Dimeric alpha+beta barrel"/>
    <property type="match status" value="1"/>
</dbReference>
<evidence type="ECO:0000313" key="2">
    <source>
        <dbReference type="EMBL" id="MCV2369355.1"/>
    </source>
</evidence>
<dbReference type="RefSeq" id="WP_263571940.1">
    <property type="nucleotide sequence ID" value="NZ_JAJIRN010000006.1"/>
</dbReference>